<proteinExistence type="predicted"/>
<dbReference type="EMBL" id="SMGJ01000003">
    <property type="protein sequence ID" value="TCK70137.1"/>
    <property type="molecule type" value="Genomic_DNA"/>
</dbReference>
<accession>A0A4R1KZM1</accession>
<feature type="transmembrane region" description="Helical" evidence="1">
    <location>
        <begin position="7"/>
        <end position="29"/>
    </location>
</feature>
<gene>
    <name evidence="2" type="ORF">EV692_1364</name>
</gene>
<reference evidence="2 3" key="1">
    <citation type="submission" date="2019-03" db="EMBL/GenBank/DDBJ databases">
        <title>Genomic Encyclopedia of Type Strains, Phase IV (KMG-IV): sequencing the most valuable type-strain genomes for metagenomic binning, comparative biology and taxonomic classification.</title>
        <authorList>
            <person name="Goeker M."/>
        </authorList>
    </citation>
    <scope>NUCLEOTIDE SEQUENCE [LARGE SCALE GENOMIC DNA]</scope>
    <source>
        <strain evidence="2 3">DSM 10053</strain>
    </source>
</reference>
<dbReference type="PROSITE" id="PS51257">
    <property type="entry name" value="PROKAR_LIPOPROTEIN"/>
    <property type="match status" value="1"/>
</dbReference>
<evidence type="ECO:0000313" key="3">
    <source>
        <dbReference type="Proteomes" id="UP000295496"/>
    </source>
</evidence>
<dbReference type="RefSeq" id="WP_132301805.1">
    <property type="nucleotide sequence ID" value="NZ_LUKL01000001.1"/>
</dbReference>
<sequence length="86" mass="9757">MKLLKTYLQNIFTGIALALLIMVAIALIASCHPAFATTPQETCADKGGVWQHGHCLARDMTDEEIEYAKQWVTLKQRETQEQTHER</sequence>
<protein>
    <submittedName>
        <fullName evidence="2">Uncharacterized protein</fullName>
    </submittedName>
</protein>
<keyword evidence="1" id="KW-0812">Transmembrane</keyword>
<keyword evidence="1" id="KW-1133">Transmembrane helix</keyword>
<organism evidence="2 3">
    <name type="scientific">Lonepinella koalarum</name>
    <dbReference type="NCBI Taxonomy" id="53417"/>
    <lineage>
        <taxon>Bacteria</taxon>
        <taxon>Pseudomonadati</taxon>
        <taxon>Pseudomonadota</taxon>
        <taxon>Gammaproteobacteria</taxon>
        <taxon>Pasteurellales</taxon>
        <taxon>Pasteurellaceae</taxon>
        <taxon>Lonepinella</taxon>
    </lineage>
</organism>
<evidence type="ECO:0000256" key="1">
    <source>
        <dbReference type="SAM" id="Phobius"/>
    </source>
</evidence>
<keyword evidence="1" id="KW-0472">Membrane</keyword>
<dbReference type="AlphaFoldDB" id="A0A4R1KZM1"/>
<name>A0A4R1KZM1_9PAST</name>
<comment type="caution">
    <text evidence="2">The sequence shown here is derived from an EMBL/GenBank/DDBJ whole genome shotgun (WGS) entry which is preliminary data.</text>
</comment>
<keyword evidence="3" id="KW-1185">Reference proteome</keyword>
<evidence type="ECO:0000313" key="2">
    <source>
        <dbReference type="EMBL" id="TCK70137.1"/>
    </source>
</evidence>
<dbReference type="Proteomes" id="UP000295496">
    <property type="component" value="Unassembled WGS sequence"/>
</dbReference>